<proteinExistence type="predicted"/>
<dbReference type="EMBL" id="JAGKQM010000017">
    <property type="protein sequence ID" value="KAH0867542.1"/>
    <property type="molecule type" value="Genomic_DNA"/>
</dbReference>
<evidence type="ECO:0000313" key="2">
    <source>
        <dbReference type="EMBL" id="KAH0867542.1"/>
    </source>
</evidence>
<evidence type="ECO:0000259" key="1">
    <source>
        <dbReference type="PROSITE" id="PS51382"/>
    </source>
</evidence>
<accession>A0ABQ7YHA7</accession>
<feature type="domain" description="SPX" evidence="1">
    <location>
        <begin position="1"/>
        <end position="85"/>
    </location>
</feature>
<dbReference type="PROSITE" id="PS51382">
    <property type="entry name" value="SPX"/>
    <property type="match status" value="1"/>
</dbReference>
<organism evidence="2 3">
    <name type="scientific">Brassica napus</name>
    <name type="common">Rape</name>
    <dbReference type="NCBI Taxonomy" id="3708"/>
    <lineage>
        <taxon>Eukaryota</taxon>
        <taxon>Viridiplantae</taxon>
        <taxon>Streptophyta</taxon>
        <taxon>Embryophyta</taxon>
        <taxon>Tracheophyta</taxon>
        <taxon>Spermatophyta</taxon>
        <taxon>Magnoliopsida</taxon>
        <taxon>eudicotyledons</taxon>
        <taxon>Gunneridae</taxon>
        <taxon>Pentapetalae</taxon>
        <taxon>rosids</taxon>
        <taxon>malvids</taxon>
        <taxon>Brassicales</taxon>
        <taxon>Brassicaceae</taxon>
        <taxon>Brassiceae</taxon>
        <taxon>Brassica</taxon>
    </lineage>
</organism>
<dbReference type="Proteomes" id="UP000824890">
    <property type="component" value="Unassembled WGS sequence"/>
</dbReference>
<keyword evidence="3" id="KW-1185">Reference proteome</keyword>
<gene>
    <name evidence="2" type="ORF">HID58_074564</name>
</gene>
<name>A0ABQ7YHA7_BRANA</name>
<sequence>MDFSRMLDTQIEKTVFFMLEQQGLLAGRLATLRETHDALRESYRDVGRDLLQLLVLVELNAISLRKILKKFDKRFGYRFADYYVKTRANHPYSQSPYNAWSSNRKAACYLSPCL</sequence>
<dbReference type="InterPro" id="IPR004331">
    <property type="entry name" value="SPX_dom"/>
</dbReference>
<protein>
    <recommendedName>
        <fullName evidence="1">SPX domain-containing protein</fullName>
    </recommendedName>
</protein>
<comment type="caution">
    <text evidence="2">The sequence shown here is derived from an EMBL/GenBank/DDBJ whole genome shotgun (WGS) entry which is preliminary data.</text>
</comment>
<evidence type="ECO:0000313" key="3">
    <source>
        <dbReference type="Proteomes" id="UP000824890"/>
    </source>
</evidence>
<reference evidence="2 3" key="1">
    <citation type="submission" date="2021-05" db="EMBL/GenBank/DDBJ databases">
        <title>Genome Assembly of Synthetic Allotetraploid Brassica napus Reveals Homoeologous Exchanges between Subgenomes.</title>
        <authorList>
            <person name="Davis J.T."/>
        </authorList>
    </citation>
    <scope>NUCLEOTIDE SEQUENCE [LARGE SCALE GENOMIC DNA]</scope>
    <source>
        <strain evidence="3">cv. Da-Ae</strain>
        <tissue evidence="2">Seedling</tissue>
    </source>
</reference>